<gene>
    <name evidence="3" type="ORF">ACFQE1_05960</name>
</gene>
<feature type="transmembrane region" description="Helical" evidence="2">
    <location>
        <begin position="12"/>
        <end position="35"/>
    </location>
</feature>
<keyword evidence="2" id="KW-1133">Transmembrane helix</keyword>
<dbReference type="Proteomes" id="UP001596328">
    <property type="component" value="Unassembled WGS sequence"/>
</dbReference>
<name>A0ABD5RWT8_9EURY</name>
<dbReference type="InterPro" id="IPR042106">
    <property type="entry name" value="Nuo/plastoQ_OxRdtase_6_NuoJ"/>
</dbReference>
<evidence type="ECO:0000256" key="1">
    <source>
        <dbReference type="SAM" id="MobiDB-lite"/>
    </source>
</evidence>
<dbReference type="Gene3D" id="1.20.120.1200">
    <property type="entry name" value="NADH-ubiquinone/plastoquinone oxidoreductase chain 6, subunit NuoJ"/>
    <property type="match status" value="1"/>
</dbReference>
<comment type="caution">
    <text evidence="3">The sequence shown here is derived from an EMBL/GenBank/DDBJ whole genome shotgun (WGS) entry which is preliminary data.</text>
</comment>
<protein>
    <submittedName>
        <fullName evidence="3">Proton-conducting membrane transporter</fullName>
    </submittedName>
</protein>
<keyword evidence="2" id="KW-0472">Membrane</keyword>
<dbReference type="EMBL" id="JBHSWU010000069">
    <property type="protein sequence ID" value="MFC6723924.1"/>
    <property type="molecule type" value="Genomic_DNA"/>
</dbReference>
<dbReference type="AlphaFoldDB" id="A0ABD5RWT8"/>
<accession>A0ABD5RWT8</accession>
<feature type="compositionally biased region" description="Low complexity" evidence="1">
    <location>
        <begin position="107"/>
        <end position="127"/>
    </location>
</feature>
<evidence type="ECO:0000256" key="2">
    <source>
        <dbReference type="SAM" id="Phobius"/>
    </source>
</evidence>
<proteinExistence type="predicted"/>
<sequence>MTNKPSLNTGGNLVQGLAAVALFAVLAIVFVTASFPEPQGFADGTNVVASIGYSMFNLDGGDGTATGEGMLAAFEIIDFVLVGALVGGVMLARRESSGRTVTGLMTDGGTASDSGSTSDSNSNSTSDSNEEGEN</sequence>
<keyword evidence="2" id="KW-0812">Transmembrane</keyword>
<organism evidence="3 4">
    <name type="scientific">Halobium palmae</name>
    <dbReference type="NCBI Taxonomy" id="1776492"/>
    <lineage>
        <taxon>Archaea</taxon>
        <taxon>Methanobacteriati</taxon>
        <taxon>Methanobacteriota</taxon>
        <taxon>Stenosarchaea group</taxon>
        <taxon>Halobacteria</taxon>
        <taxon>Halobacteriales</taxon>
        <taxon>Haloferacaceae</taxon>
        <taxon>Halobium</taxon>
    </lineage>
</organism>
<feature type="transmembrane region" description="Helical" evidence="2">
    <location>
        <begin position="70"/>
        <end position="92"/>
    </location>
</feature>
<keyword evidence="4" id="KW-1185">Reference proteome</keyword>
<reference evidence="3 4" key="1">
    <citation type="journal article" date="2019" name="Int. J. Syst. Evol. Microbiol.">
        <title>The Global Catalogue of Microorganisms (GCM) 10K type strain sequencing project: providing services to taxonomists for standard genome sequencing and annotation.</title>
        <authorList>
            <consortium name="The Broad Institute Genomics Platform"/>
            <consortium name="The Broad Institute Genome Sequencing Center for Infectious Disease"/>
            <person name="Wu L."/>
            <person name="Ma J."/>
        </authorList>
    </citation>
    <scope>NUCLEOTIDE SEQUENCE [LARGE SCALE GENOMIC DNA]</scope>
    <source>
        <strain evidence="3 4">NBRC 111368</strain>
    </source>
</reference>
<feature type="region of interest" description="Disordered" evidence="1">
    <location>
        <begin position="96"/>
        <end position="134"/>
    </location>
</feature>
<evidence type="ECO:0000313" key="3">
    <source>
        <dbReference type="EMBL" id="MFC6723924.1"/>
    </source>
</evidence>
<evidence type="ECO:0000313" key="4">
    <source>
        <dbReference type="Proteomes" id="UP001596328"/>
    </source>
</evidence>